<dbReference type="EMBL" id="CAJVCH010029438">
    <property type="protein sequence ID" value="CAG7706826.1"/>
    <property type="molecule type" value="Genomic_DNA"/>
</dbReference>
<protein>
    <recommendedName>
        <fullName evidence="3">3-beta hydroxysteroid dehydrogenase/isomerase domain-containing protein</fullName>
    </recommendedName>
</protein>
<dbReference type="InterPro" id="IPR050425">
    <property type="entry name" value="NAD(P)_dehydrat-like"/>
</dbReference>
<keyword evidence="5" id="KW-1185">Reference proteome</keyword>
<gene>
    <name evidence="4" type="ORF">AFUS01_LOCUS4695</name>
</gene>
<evidence type="ECO:0000313" key="4">
    <source>
        <dbReference type="EMBL" id="CAG7706826.1"/>
    </source>
</evidence>
<reference evidence="4" key="1">
    <citation type="submission" date="2021-06" db="EMBL/GenBank/DDBJ databases">
        <authorList>
            <person name="Hodson N. C."/>
            <person name="Mongue J. A."/>
            <person name="Jaron S. K."/>
        </authorList>
    </citation>
    <scope>NUCLEOTIDE SEQUENCE</scope>
</reference>
<name>A0A8J2J7D4_9HEXA</name>
<dbReference type="GO" id="GO:0006694">
    <property type="term" value="P:steroid biosynthetic process"/>
    <property type="evidence" value="ECO:0007669"/>
    <property type="project" value="InterPro"/>
</dbReference>
<evidence type="ECO:0000256" key="2">
    <source>
        <dbReference type="SAM" id="Phobius"/>
    </source>
</evidence>
<dbReference type="InterPro" id="IPR002225">
    <property type="entry name" value="3Beta_OHSteriod_DH/Estase"/>
</dbReference>
<dbReference type="PANTHER" id="PTHR10366:SF853">
    <property type="entry name" value="GH25466P"/>
    <property type="match status" value="1"/>
</dbReference>
<dbReference type="Proteomes" id="UP000708208">
    <property type="component" value="Unassembled WGS sequence"/>
</dbReference>
<dbReference type="GO" id="GO:0016616">
    <property type="term" value="F:oxidoreductase activity, acting on the CH-OH group of donors, NAD or NADP as acceptor"/>
    <property type="evidence" value="ECO:0007669"/>
    <property type="project" value="InterPro"/>
</dbReference>
<keyword evidence="2" id="KW-0812">Transmembrane</keyword>
<proteinExistence type="predicted"/>
<evidence type="ECO:0000256" key="1">
    <source>
        <dbReference type="ARBA" id="ARBA00023002"/>
    </source>
</evidence>
<dbReference type="PANTHER" id="PTHR10366">
    <property type="entry name" value="NAD DEPENDENT EPIMERASE/DEHYDRATASE"/>
    <property type="match status" value="1"/>
</dbReference>
<dbReference type="Pfam" id="PF01073">
    <property type="entry name" value="3Beta_HSD"/>
    <property type="match status" value="1"/>
</dbReference>
<feature type="domain" description="3-beta hydroxysteroid dehydrogenase/isomerase" evidence="3">
    <location>
        <begin position="43"/>
        <end position="335"/>
    </location>
</feature>
<keyword evidence="2" id="KW-1133">Transmembrane helix</keyword>
<dbReference type="OrthoDB" id="2735536at2759"/>
<keyword evidence="2" id="KW-0472">Membrane</keyword>
<keyword evidence="1" id="KW-0560">Oxidoreductase</keyword>
<comment type="caution">
    <text evidence="4">The sequence shown here is derived from an EMBL/GenBank/DDBJ whole genome shotgun (WGS) entry which is preliminary data.</text>
</comment>
<accession>A0A8J2J7D4</accession>
<dbReference type="FunFam" id="3.40.50.720:FF:000495">
    <property type="entry name" value="3 hydroxysteroid dehydrogenase, putative"/>
    <property type="match status" value="1"/>
</dbReference>
<dbReference type="AlphaFoldDB" id="A0A8J2J7D4"/>
<organism evidence="4 5">
    <name type="scientific">Allacma fusca</name>
    <dbReference type="NCBI Taxonomy" id="39272"/>
    <lineage>
        <taxon>Eukaryota</taxon>
        <taxon>Metazoa</taxon>
        <taxon>Ecdysozoa</taxon>
        <taxon>Arthropoda</taxon>
        <taxon>Hexapoda</taxon>
        <taxon>Collembola</taxon>
        <taxon>Symphypleona</taxon>
        <taxon>Sminthuridae</taxon>
        <taxon>Allacma</taxon>
    </lineage>
</organism>
<evidence type="ECO:0000259" key="3">
    <source>
        <dbReference type="Pfam" id="PF01073"/>
    </source>
</evidence>
<feature type="transmembrane region" description="Helical" evidence="2">
    <location>
        <begin position="336"/>
        <end position="357"/>
    </location>
</feature>
<evidence type="ECO:0000313" key="5">
    <source>
        <dbReference type="Proteomes" id="UP000708208"/>
    </source>
</evidence>
<sequence length="419" mass="46787">MQAQSPGTESLVIQLAVTKMSFKGNKDKVNLSPKVQLQDEVILITGGSGFLGQHIVRVLQERAEGLKEIRIADTTPYIPKLPFQEKFPIKFYSADVTIEAQLDEPFDGATAVIHCAASIQVGHYVDRERSRDVNVNGTSNVVNKCQEWNVPKLVLTSTVDALIKKDSNFYDQGEEGLKLPTREEDCLIGSYAFTKALSEEVVRGRKILANGNDLKTTILRPTVIYGELDPYYVPEVLRTAKVTWGYLPKPSCLPKGAVLQGTYAGNVAWAHVLAVTKLREELLSSPDNKSQKAEVEDDTSSVNGKVLFVTDDTPPEIMYDFMVPFLEVRGFSLVQLPLPLFMLAAWVWLVSSLIRLFPDSWKRCAQANPVLPTYESFQMVHKMVHFSRARAIQCLNYSPIYGSTQAMELSAEYYKGIVI</sequence>